<evidence type="ECO:0000313" key="1">
    <source>
        <dbReference type="EMBL" id="KAK9736425.1"/>
    </source>
</evidence>
<dbReference type="AlphaFoldDB" id="A0AAW1LQW7"/>
<reference evidence="1 2" key="1">
    <citation type="journal article" date="2024" name="BMC Genomics">
        <title>De novo assembly and annotation of Popillia japonica's genome with initial clues to its potential as an invasive pest.</title>
        <authorList>
            <person name="Cucini C."/>
            <person name="Boschi S."/>
            <person name="Funari R."/>
            <person name="Cardaioli E."/>
            <person name="Iannotti N."/>
            <person name="Marturano G."/>
            <person name="Paoli F."/>
            <person name="Bruttini M."/>
            <person name="Carapelli A."/>
            <person name="Frati F."/>
            <person name="Nardi F."/>
        </authorList>
    </citation>
    <scope>NUCLEOTIDE SEQUENCE [LARGE SCALE GENOMIC DNA]</scope>
    <source>
        <strain evidence="1">DMR45628</strain>
    </source>
</reference>
<organism evidence="1 2">
    <name type="scientific">Popillia japonica</name>
    <name type="common">Japanese beetle</name>
    <dbReference type="NCBI Taxonomy" id="7064"/>
    <lineage>
        <taxon>Eukaryota</taxon>
        <taxon>Metazoa</taxon>
        <taxon>Ecdysozoa</taxon>
        <taxon>Arthropoda</taxon>
        <taxon>Hexapoda</taxon>
        <taxon>Insecta</taxon>
        <taxon>Pterygota</taxon>
        <taxon>Neoptera</taxon>
        <taxon>Endopterygota</taxon>
        <taxon>Coleoptera</taxon>
        <taxon>Polyphaga</taxon>
        <taxon>Scarabaeiformia</taxon>
        <taxon>Scarabaeidae</taxon>
        <taxon>Rutelinae</taxon>
        <taxon>Popillia</taxon>
    </lineage>
</organism>
<sequence length="106" mass="11927">MRYEVPRRSKEDYKNRPPSNLRLNLVVMKCGSRCNVIEEAGPVLGTHLMTPPMLQSIGLGVGTPLGMKHYCELQEPINILPLMLRLKRVNSKPIKITATLCGERSK</sequence>
<evidence type="ECO:0000313" key="2">
    <source>
        <dbReference type="Proteomes" id="UP001458880"/>
    </source>
</evidence>
<gene>
    <name evidence="1" type="ORF">QE152_g12495</name>
</gene>
<dbReference type="Proteomes" id="UP001458880">
    <property type="component" value="Unassembled WGS sequence"/>
</dbReference>
<proteinExistence type="predicted"/>
<name>A0AAW1LQW7_POPJA</name>
<keyword evidence="2" id="KW-1185">Reference proteome</keyword>
<accession>A0AAW1LQW7</accession>
<comment type="caution">
    <text evidence="1">The sequence shown here is derived from an EMBL/GenBank/DDBJ whole genome shotgun (WGS) entry which is preliminary data.</text>
</comment>
<protein>
    <submittedName>
        <fullName evidence="1">Uncharacterized protein</fullName>
    </submittedName>
</protein>
<dbReference type="EMBL" id="JASPKY010000114">
    <property type="protein sequence ID" value="KAK9736425.1"/>
    <property type="molecule type" value="Genomic_DNA"/>
</dbReference>